<dbReference type="EMBL" id="CM008970">
    <property type="protein sequence ID" value="PNW79447.1"/>
    <property type="molecule type" value="Genomic_DNA"/>
</dbReference>
<feature type="compositionally biased region" description="Low complexity" evidence="1">
    <location>
        <begin position="2124"/>
        <end position="2134"/>
    </location>
</feature>
<gene>
    <name evidence="3" type="ORF">CHLRE_09g415400v5</name>
</gene>
<organism evidence="3 4">
    <name type="scientific">Chlamydomonas reinhardtii</name>
    <name type="common">Chlamydomonas smithii</name>
    <dbReference type="NCBI Taxonomy" id="3055"/>
    <lineage>
        <taxon>Eukaryota</taxon>
        <taxon>Viridiplantae</taxon>
        <taxon>Chlorophyta</taxon>
        <taxon>core chlorophytes</taxon>
        <taxon>Chlorophyceae</taxon>
        <taxon>CS clade</taxon>
        <taxon>Chlamydomonadales</taxon>
        <taxon>Chlamydomonadaceae</taxon>
        <taxon>Chlamydomonas</taxon>
    </lineage>
</organism>
<dbReference type="GeneID" id="5722362"/>
<feature type="compositionally biased region" description="Low complexity" evidence="1">
    <location>
        <begin position="1551"/>
        <end position="1572"/>
    </location>
</feature>
<name>A0A2K3DG04_CHLRE</name>
<accession>A0A2K3DG04</accession>
<dbReference type="OrthoDB" id="549639at2759"/>
<dbReference type="STRING" id="3055.A0A2K3DG04"/>
<keyword evidence="2" id="KW-0732">Signal</keyword>
<feature type="region of interest" description="Disordered" evidence="1">
    <location>
        <begin position="2123"/>
        <end position="2148"/>
    </location>
</feature>
<evidence type="ECO:0000256" key="2">
    <source>
        <dbReference type="SAM" id="SignalP"/>
    </source>
</evidence>
<sequence>MLPPNAGPWHGRVVSALALPVPSLLLLFTSKPPQLFAVPLGAPPRILAGLKPTPLGGRAGHTSVRAAAFHATSATLVVAGDAARSGGEAAAGPTISVSAWRLEVSGSGSDCKAQLQGAYGGPLQMPGLGGAKGGSGPLLGRWSLAVSPLGEQAALCVPPSGGLLLLSLPQCSRVQLGQQALPGLSACAASAVSGCWWTSEAALALSDARGRVALAQLPGLEADLLLGPEGEGGAEEGGGAQRRGAQEHGVTFAPGSVIAAKVCGPGPRGLLVLEPVAAAADTAGGCAGRMYGGVPAGGGGAATSLRLLLLAERTAQEMMQLHVRNQRWAPALRLAAASGLDADAVYEARWAASAVDGSGEAVAANLECMRDRRWVVGECLSRLAVDAAGQRLLLRYGLAESEAQERAQAGDCGGKGPSGAAPWWWWRLARLRLLRHLDRLELLLAAQGGAYDAAAYAAFRDLPLPAAAGSWAALGGVGPLTALAAAYPAALSPAAPGPLLLGVLSRLPETLSPRLYGALLPRADNTDTAAPRPAPRAADWAEAPEQLAALAEALVEAAARQADGHFVDEAPGGGPLPGGLEADLTDATWRVLAPPARLPAAAVCEWYCERALQLDEATGQMQASLALLELGWERGGRSARLAQLLGAARALAGVMTAASTARQCTSSAAAAASHGHRQRPPPSVWLLGLRGFLALPGGEQLRLLLGGSSEDSLRRDVKDRVLPFLRGPGVSAAEAAGLATALLGEEVQRRPGWAAALSEAEADAMEASASAGGSAAGLLFGGAEQMVKALHRALMDCHHTDEWPALQRTVAAAARALAAERRHAAALAAAGHHEGRANEGSTHATVTAAEQVAEAEALLSRLAGAVTAAELLAVYGLPLTVRHVSTCREGAQEAARCVRQVLGRVQRSSASQSDAEWAALWRDLAAVRAAAFSCLMPEQVLSELCRCMLHCGRTDLANAYLRGGAPPVPLDGAAVVPSVRLADGAEPEQPTAAVVSLTDEAADALLASVAAELLAAADDPWDSSAQQAACCLALAGDICEAAQGLRRLMAALELLPDLGIELMPAQVMQMPDRFEVVRLALAAQEQAAAEERRGSVAAGLAPGLVAVLTGVGKVAAGRAAAKGLGAAALGGRGSRRRAAVQVAGRAAVAGGRAAAALAGGLLAVAGRVAPNVAGAVAVAGGAVADRVAGIVAAAAAEGELDGGLGDRPGHGGGGHVSVGRLLELAELLGLTRTADELRVRELAARSALRGGDVATAQHLALGLMAAQHTSVWSLCADLGSHKQLPGGDGVRRRLLSYAALHCPPTRMPLLLEELREVERRMEQTAGAAGAVHDTAATTEEESQLRQAITVTPLGDRRGIVPGGLSAAAGLPSFGDTLLALAVLQPMATARGAAADAEAQKRLQLLDRLPAAQQDESGRDTPHAQLQRVLALQCLCHCLAAAVAAGGRSTPQQRLQWLHRPLGELLKEVRPLSADGRAVVAAAAAAALAAESALAAARDSRAVRRAVPGVDAGQFAAGDVEYRREAILRQASAAGAAEAEALVGSGPGGSSPGSTSGPASPTSAASASRPSAPDLGLVQLQSGPPPALAETLADAATSARGAELLAAAARLAAAYGVEGWELRLAFTTSLLTSAPAITPELRAAVSRAAAPLLASEPSASALLRQLATTAYPELPPTSGPHLAAWVALLIECLGAVAQLQPPSGLDAATVTALSAAACPALDKLRELLERAAGALKGLALTTLLAPLLAAVLQPLGLSLQPPAAAAAAGPPETSAAAAALFTYVKPANIAQAAKLVAALHKLLGPLGRKAPVPQLPPALDALPPSLPYLCLCVKAVSVKAPQRGGADGGAAALTPPQRDMAAAWGHIAEHVVRLPPPQLAAWLAFALLPGDGPGPGYWCPLPPAVTGCALLPVLMPRPTQTEVLDTCMPLLAVAEDSALGGLPGAELAVRLPQLRELHKRLRLLRAARRTESVAGGNALPQEQVQRLESDLFPPASGGNGDAAAADLADGGRVQSALSHLAAAGCPLAVMLTLAVAAAEGVSGASSGGAVAAAAVQDALQAALERVNGAAGPQGAGSADSLDQLRGVVRCLDVQPDVQPAAEAAAGGALASQLAALREEVWSRLQQATEQQEAAGAGAGAGAAEHGSRDAGGGSGVVAALLGLQAQLGSEVWSDWGGNAASADASGDRSEQLRLRLLLTRTRALLAHLPPLHPALAASAADARADTGLAVSVRPEDLGSCSAAESLFARLLGAPEGGDGHSLLPAPQSRERLQLLSRLLTDVWQGGQAWEGQSSGQDSQNGAATGDHVSPLHGCWRALALAHLRSGQLLEVTRLLDPPPRTTAASPAVLLAEADVGELLRQAALGQATAAQQAPHGSCSAGAWSRWVLGLSSPYPAHRQRALAELQQQAAGLPAGSGSLPPAPTELEALLLMAGLARSGDVEVLLGANDARCLSALLLRHLLAAAHGGSDLGCPAIARAAVVPCLAALLVERGQAGLAAGLAARWLRLHPSLAAAGGSGVVLEMFLRKVAAAAGLDDAGAEGVRLSAEELGKGGWPGSVVWAAREREGMCRSALQQLAARAQQLPASTGAADTTGLE</sequence>
<dbReference type="OMA" id="RWVVGEC"/>
<feature type="signal peptide" evidence="2">
    <location>
        <begin position="1"/>
        <end position="37"/>
    </location>
</feature>
<dbReference type="ExpressionAtlas" id="A0A2K3DG04">
    <property type="expression patterns" value="baseline"/>
</dbReference>
<dbReference type="KEGG" id="cre:CHLRE_09g415400v5"/>
<feature type="region of interest" description="Disordered" evidence="1">
    <location>
        <begin position="1538"/>
        <end position="1582"/>
    </location>
</feature>
<proteinExistence type="predicted"/>
<dbReference type="InParanoid" id="A0A2K3DG04"/>
<dbReference type="PANTHER" id="PTHR15922:SF2">
    <property type="entry name" value="NBAS SUBUNIT OF NRZ TETHERING COMPLEX"/>
    <property type="match status" value="1"/>
</dbReference>
<dbReference type="PANTHER" id="PTHR15922">
    <property type="entry name" value="NEUROBLASTOMA-AMPLIFIED SEQUENCE"/>
    <property type="match status" value="1"/>
</dbReference>
<dbReference type="Proteomes" id="UP000006906">
    <property type="component" value="Chromosome 9"/>
</dbReference>
<evidence type="ECO:0000313" key="4">
    <source>
        <dbReference type="Proteomes" id="UP000006906"/>
    </source>
</evidence>
<reference evidence="3 4" key="1">
    <citation type="journal article" date="2007" name="Science">
        <title>The Chlamydomonas genome reveals the evolution of key animal and plant functions.</title>
        <authorList>
            <person name="Merchant S.S."/>
            <person name="Prochnik S.E."/>
            <person name="Vallon O."/>
            <person name="Harris E.H."/>
            <person name="Karpowicz S.J."/>
            <person name="Witman G.B."/>
            <person name="Terry A."/>
            <person name="Salamov A."/>
            <person name="Fritz-Laylin L.K."/>
            <person name="Marechal-Drouard L."/>
            <person name="Marshall W.F."/>
            <person name="Qu L.H."/>
            <person name="Nelson D.R."/>
            <person name="Sanderfoot A.A."/>
            <person name="Spalding M.H."/>
            <person name="Kapitonov V.V."/>
            <person name="Ren Q."/>
            <person name="Ferris P."/>
            <person name="Lindquist E."/>
            <person name="Shapiro H."/>
            <person name="Lucas S.M."/>
            <person name="Grimwood J."/>
            <person name="Schmutz J."/>
            <person name="Cardol P."/>
            <person name="Cerutti H."/>
            <person name="Chanfreau G."/>
            <person name="Chen C.L."/>
            <person name="Cognat V."/>
            <person name="Croft M.T."/>
            <person name="Dent R."/>
            <person name="Dutcher S."/>
            <person name="Fernandez E."/>
            <person name="Fukuzawa H."/>
            <person name="Gonzalez-Ballester D."/>
            <person name="Gonzalez-Halphen D."/>
            <person name="Hallmann A."/>
            <person name="Hanikenne M."/>
            <person name="Hippler M."/>
            <person name="Inwood W."/>
            <person name="Jabbari K."/>
            <person name="Kalanon M."/>
            <person name="Kuras R."/>
            <person name="Lefebvre P.A."/>
            <person name="Lemaire S.D."/>
            <person name="Lobanov A.V."/>
            <person name="Lohr M."/>
            <person name="Manuell A."/>
            <person name="Meier I."/>
            <person name="Mets L."/>
            <person name="Mittag M."/>
            <person name="Mittelmeier T."/>
            <person name="Moroney J.V."/>
            <person name="Moseley J."/>
            <person name="Napoli C."/>
            <person name="Nedelcu A.M."/>
            <person name="Niyogi K."/>
            <person name="Novoselov S.V."/>
            <person name="Paulsen I.T."/>
            <person name="Pazour G."/>
            <person name="Purton S."/>
            <person name="Ral J.P."/>
            <person name="Riano-Pachon D.M."/>
            <person name="Riekhof W."/>
            <person name="Rymarquis L."/>
            <person name="Schroda M."/>
            <person name="Stern D."/>
            <person name="Umen J."/>
            <person name="Willows R."/>
            <person name="Wilson N."/>
            <person name="Zimmer S.L."/>
            <person name="Allmer J."/>
            <person name="Balk J."/>
            <person name="Bisova K."/>
            <person name="Chen C.J."/>
            <person name="Elias M."/>
            <person name="Gendler K."/>
            <person name="Hauser C."/>
            <person name="Lamb M.R."/>
            <person name="Ledford H."/>
            <person name="Long J.C."/>
            <person name="Minagawa J."/>
            <person name="Page M.D."/>
            <person name="Pan J."/>
            <person name="Pootakham W."/>
            <person name="Roje S."/>
            <person name="Rose A."/>
            <person name="Stahlberg E."/>
            <person name="Terauchi A.M."/>
            <person name="Yang P."/>
            <person name="Ball S."/>
            <person name="Bowler C."/>
            <person name="Dieckmann C.L."/>
            <person name="Gladyshev V.N."/>
            <person name="Green P."/>
            <person name="Jorgensen R."/>
            <person name="Mayfield S."/>
            <person name="Mueller-Roeber B."/>
            <person name="Rajamani S."/>
            <person name="Sayre R.T."/>
            <person name="Brokstein P."/>
            <person name="Dubchak I."/>
            <person name="Goodstein D."/>
            <person name="Hornick L."/>
            <person name="Huang Y.W."/>
            <person name="Jhaveri J."/>
            <person name="Luo Y."/>
            <person name="Martinez D."/>
            <person name="Ngau W.C."/>
            <person name="Otillar B."/>
            <person name="Poliakov A."/>
            <person name="Porter A."/>
            <person name="Szajkowski L."/>
            <person name="Werner G."/>
            <person name="Zhou K."/>
            <person name="Grigoriev I.V."/>
            <person name="Rokhsar D.S."/>
            <person name="Grossman A.R."/>
        </authorList>
    </citation>
    <scope>NUCLEOTIDE SEQUENCE [LARGE SCALE GENOMIC DNA]</scope>
    <source>
        <strain evidence="4">CC-503</strain>
    </source>
</reference>
<dbReference type="RefSeq" id="XP_042921666.1">
    <property type="nucleotide sequence ID" value="XM_043066370.1"/>
</dbReference>
<dbReference type="GO" id="GO:0006890">
    <property type="term" value="P:retrograde vesicle-mediated transport, Golgi to endoplasmic reticulum"/>
    <property type="evidence" value="ECO:0000318"/>
    <property type="project" value="GO_Central"/>
</dbReference>
<dbReference type="GO" id="GO:0070939">
    <property type="term" value="C:Dsl1/NZR complex"/>
    <property type="evidence" value="ECO:0000318"/>
    <property type="project" value="GO_Central"/>
</dbReference>
<evidence type="ECO:0000313" key="3">
    <source>
        <dbReference type="EMBL" id="PNW79447.1"/>
    </source>
</evidence>
<dbReference type="Gramene" id="PNW79447">
    <property type="protein sequence ID" value="PNW79447"/>
    <property type="gene ID" value="CHLRE_09g415400v5"/>
</dbReference>
<feature type="chain" id="PRO_5014418774" evidence="2">
    <location>
        <begin position="38"/>
        <end position="2596"/>
    </location>
</feature>
<evidence type="ECO:0000256" key="1">
    <source>
        <dbReference type="SAM" id="MobiDB-lite"/>
    </source>
</evidence>
<keyword evidence="4" id="KW-1185">Reference proteome</keyword>
<dbReference type="GO" id="GO:0000149">
    <property type="term" value="F:SNARE binding"/>
    <property type="evidence" value="ECO:0000318"/>
    <property type="project" value="GO_Central"/>
</dbReference>
<protein>
    <submittedName>
        <fullName evidence="3">Uncharacterized protein</fullName>
    </submittedName>
</protein>